<evidence type="ECO:0000313" key="5">
    <source>
        <dbReference type="Proteomes" id="UP001497482"/>
    </source>
</evidence>
<organism evidence="4 5">
    <name type="scientific">Knipowitschia caucasica</name>
    <name type="common">Caucasian dwarf goby</name>
    <name type="synonym">Pomatoschistus caucasicus</name>
    <dbReference type="NCBI Taxonomy" id="637954"/>
    <lineage>
        <taxon>Eukaryota</taxon>
        <taxon>Metazoa</taxon>
        <taxon>Chordata</taxon>
        <taxon>Craniata</taxon>
        <taxon>Vertebrata</taxon>
        <taxon>Euteleostomi</taxon>
        <taxon>Actinopterygii</taxon>
        <taxon>Neopterygii</taxon>
        <taxon>Teleostei</taxon>
        <taxon>Neoteleostei</taxon>
        <taxon>Acanthomorphata</taxon>
        <taxon>Gobiaria</taxon>
        <taxon>Gobiiformes</taxon>
        <taxon>Gobioidei</taxon>
        <taxon>Gobiidae</taxon>
        <taxon>Gobiinae</taxon>
        <taxon>Knipowitschia</taxon>
    </lineage>
</organism>
<dbReference type="InterPro" id="IPR050951">
    <property type="entry name" value="Retrovirus_Pol_polyprotein"/>
</dbReference>
<gene>
    <name evidence="4" type="ORF">KC01_LOCUS15649</name>
</gene>
<sequence>MSKFNPPSEFNFTSPGEWPEWKQRFARYRLATKLNKENGEVQVCSLIYAMGSEAEKIFASFEFATEDDKKNYEGVLSKLDEYFIPRRNVIHERACFYQRNQLQGEKAEAYIRVLYELAENCDFSDKRDEHIRDRLVVGIKDKELSLKLQLTADLTLAHVIQQVRQSEEVAKQISLQASGPQPEMQVASVSAGGRRKVLHKKHTPHTERESPDCVGQPLYELLKTKSEWQWGPAQESSFRRLKSALASAPVLTFYDANKPTKVSADASSYGLGGVLLQQHGEDWKPVAYCSRRLRDPETRYAQIEKECLASVWACERFEKYLIGLETFTLITDHKPLVPLMNNKDLDNVPLRCQRLLMRLMRFNAEAVYAPGKTLAVADALSRGPLEQTGDEHLEEDVTVHIGAVLSHLPATPRKLQQIRDHTIQDPELQLVKQLTQTGWSEYERRVPEGVRGFYKVRGELSVVDGSTPTTSTGFSPAELLMGRKIRTTLPTLSANLDPSWPDRKEMRSADAAAKLKQAFYYNRRNGVRHLPPLDPGEGVLMKLDNEKQWTTQGTVQGNCSTPRSYVVVTPEGGCYRRNRRHLLRLPAASKNPNPSGSPDDPLPVSSDVGSCKKSWRSTLKRTLTNHCLVKSP</sequence>
<protein>
    <recommendedName>
        <fullName evidence="3">Reverse transcriptase/retrotransposon-derived protein RNase H-like domain-containing protein</fullName>
    </recommendedName>
</protein>
<feature type="region of interest" description="Disordered" evidence="2">
    <location>
        <begin position="585"/>
        <end position="608"/>
    </location>
</feature>
<dbReference type="PANTHER" id="PTHR37984">
    <property type="entry name" value="PROTEIN CBG26694"/>
    <property type="match status" value="1"/>
</dbReference>
<dbReference type="InterPro" id="IPR043502">
    <property type="entry name" value="DNA/RNA_pol_sf"/>
</dbReference>
<reference evidence="4 5" key="1">
    <citation type="submission" date="2024-04" db="EMBL/GenBank/DDBJ databases">
        <authorList>
            <person name="Waldvogel A.-M."/>
            <person name="Schoenle A."/>
        </authorList>
    </citation>
    <scope>NUCLEOTIDE SEQUENCE [LARGE SCALE GENOMIC DNA]</scope>
</reference>
<dbReference type="PANTHER" id="PTHR37984:SF5">
    <property type="entry name" value="PROTEIN NYNRIN-LIKE"/>
    <property type="match status" value="1"/>
</dbReference>
<keyword evidence="1" id="KW-0511">Multifunctional enzyme</keyword>
<dbReference type="CDD" id="cd09274">
    <property type="entry name" value="RNase_HI_RT_Ty3"/>
    <property type="match status" value="1"/>
</dbReference>
<feature type="domain" description="Reverse transcriptase/retrotransposon-derived protein RNase H-like" evidence="3">
    <location>
        <begin position="230"/>
        <end position="328"/>
    </location>
</feature>
<dbReference type="InterPro" id="IPR041577">
    <property type="entry name" value="RT_RNaseH_2"/>
</dbReference>
<proteinExistence type="predicted"/>
<dbReference type="AlphaFoldDB" id="A0AAV2K977"/>
<dbReference type="SUPFAM" id="SSF56672">
    <property type="entry name" value="DNA/RNA polymerases"/>
    <property type="match status" value="1"/>
</dbReference>
<dbReference type="Proteomes" id="UP001497482">
    <property type="component" value="Chromosome 17"/>
</dbReference>
<dbReference type="Gene3D" id="3.10.20.370">
    <property type="match status" value="1"/>
</dbReference>
<evidence type="ECO:0000256" key="2">
    <source>
        <dbReference type="SAM" id="MobiDB-lite"/>
    </source>
</evidence>
<accession>A0AAV2K977</accession>
<keyword evidence="5" id="KW-1185">Reference proteome</keyword>
<dbReference type="Pfam" id="PF17919">
    <property type="entry name" value="RT_RNaseH_2"/>
    <property type="match status" value="1"/>
</dbReference>
<name>A0AAV2K977_KNICA</name>
<evidence type="ECO:0000313" key="4">
    <source>
        <dbReference type="EMBL" id="CAL1585423.1"/>
    </source>
</evidence>
<dbReference type="EMBL" id="OZ035839">
    <property type="protein sequence ID" value="CAL1585423.1"/>
    <property type="molecule type" value="Genomic_DNA"/>
</dbReference>
<evidence type="ECO:0000256" key="1">
    <source>
        <dbReference type="ARBA" id="ARBA00023268"/>
    </source>
</evidence>
<evidence type="ECO:0000259" key="3">
    <source>
        <dbReference type="Pfam" id="PF17919"/>
    </source>
</evidence>
<dbReference type="FunFam" id="3.10.20.370:FF:000001">
    <property type="entry name" value="Retrovirus-related Pol polyprotein from transposon 17.6-like protein"/>
    <property type="match status" value="1"/>
</dbReference>